<dbReference type="EMBL" id="MJMJ01000046">
    <property type="protein sequence ID" value="OLQ85620.1"/>
    <property type="molecule type" value="Genomic_DNA"/>
</dbReference>
<reference evidence="7 8" key="1">
    <citation type="submission" date="2016-09" db="EMBL/GenBank/DDBJ databases">
        <title>Genomic Taxonomy of the Vibrionaceae.</title>
        <authorList>
            <person name="Gonzalez-Castillo A."/>
            <person name="Gomez-Gil B."/>
            <person name="Enciso-Ibarra K."/>
        </authorList>
    </citation>
    <scope>NUCLEOTIDE SEQUENCE [LARGE SCALE GENOMIC DNA]</scope>
    <source>
        <strain evidence="6 7">CAIM 1902</strain>
        <strain evidence="5 8">CAIM 703</strain>
    </source>
</reference>
<keyword evidence="2" id="KW-0973">c-di-GMP</keyword>
<evidence type="ECO:0000313" key="7">
    <source>
        <dbReference type="Proteomes" id="UP000186039"/>
    </source>
</evidence>
<dbReference type="Pfam" id="PF00990">
    <property type="entry name" value="GGDEF"/>
    <property type="match status" value="1"/>
</dbReference>
<dbReference type="Pfam" id="PF13188">
    <property type="entry name" value="PAS_8"/>
    <property type="match status" value="1"/>
</dbReference>
<evidence type="ECO:0000313" key="5">
    <source>
        <dbReference type="EMBL" id="OLQ85620.1"/>
    </source>
</evidence>
<dbReference type="InterPro" id="IPR029787">
    <property type="entry name" value="Nucleotide_cyclase"/>
</dbReference>
<organism evidence="5 8">
    <name type="scientific">Vibrio panuliri</name>
    <dbReference type="NCBI Taxonomy" id="1381081"/>
    <lineage>
        <taxon>Bacteria</taxon>
        <taxon>Pseudomonadati</taxon>
        <taxon>Pseudomonadota</taxon>
        <taxon>Gammaproteobacteria</taxon>
        <taxon>Vibrionales</taxon>
        <taxon>Vibrionaceae</taxon>
        <taxon>Vibrio</taxon>
    </lineage>
</organism>
<dbReference type="Gene3D" id="3.20.20.450">
    <property type="entry name" value="EAL domain"/>
    <property type="match status" value="1"/>
</dbReference>
<dbReference type="PROSITE" id="PS50887">
    <property type="entry name" value="GGDEF"/>
    <property type="match status" value="1"/>
</dbReference>
<dbReference type="NCBIfam" id="TIGR00254">
    <property type="entry name" value="GGDEF"/>
    <property type="match status" value="1"/>
</dbReference>
<dbReference type="SUPFAM" id="SSF55785">
    <property type="entry name" value="PYP-like sensor domain (PAS domain)"/>
    <property type="match status" value="2"/>
</dbReference>
<dbReference type="RefSeq" id="WP_075711088.1">
    <property type="nucleotide sequence ID" value="NZ_AP019654.1"/>
</dbReference>
<comment type="caution">
    <text evidence="5">The sequence shown here is derived from an EMBL/GenBank/DDBJ whole genome shotgun (WGS) entry which is preliminary data.</text>
</comment>
<dbReference type="SMART" id="SM00052">
    <property type="entry name" value="EAL"/>
    <property type="match status" value="1"/>
</dbReference>
<evidence type="ECO:0000313" key="6">
    <source>
        <dbReference type="EMBL" id="OLQ96513.1"/>
    </source>
</evidence>
<evidence type="ECO:0000313" key="8">
    <source>
        <dbReference type="Proteomes" id="UP000186313"/>
    </source>
</evidence>
<name>A0A1Q9H9G9_9VIBR</name>
<dbReference type="Gene3D" id="3.30.450.20">
    <property type="entry name" value="PAS domain"/>
    <property type="match status" value="2"/>
</dbReference>
<dbReference type="InterPro" id="IPR043128">
    <property type="entry name" value="Rev_trsase/Diguanyl_cyclase"/>
</dbReference>
<dbReference type="OrthoDB" id="1316910at2"/>
<accession>A0A1Q9H9G9</accession>
<dbReference type="Pfam" id="PF00563">
    <property type="entry name" value="EAL"/>
    <property type="match status" value="1"/>
</dbReference>
<evidence type="ECO:0000259" key="3">
    <source>
        <dbReference type="PROSITE" id="PS50883"/>
    </source>
</evidence>
<feature type="domain" description="GGDEF" evidence="4">
    <location>
        <begin position="279"/>
        <end position="412"/>
    </location>
</feature>
<dbReference type="InterPro" id="IPR000160">
    <property type="entry name" value="GGDEF_dom"/>
</dbReference>
<dbReference type="Gene3D" id="3.30.70.270">
    <property type="match status" value="1"/>
</dbReference>
<dbReference type="GO" id="GO:0071111">
    <property type="term" value="F:cyclic-guanylate-specific phosphodiesterase activity"/>
    <property type="evidence" value="ECO:0007669"/>
    <property type="project" value="UniProtKB-EC"/>
</dbReference>
<dbReference type="AlphaFoldDB" id="A0A1Q9H9G9"/>
<dbReference type="PANTHER" id="PTHR44757:SF2">
    <property type="entry name" value="BIOFILM ARCHITECTURE MAINTENANCE PROTEIN MBAA"/>
    <property type="match status" value="1"/>
</dbReference>
<proteinExistence type="predicted"/>
<dbReference type="NCBIfam" id="TIGR00229">
    <property type="entry name" value="sensory_box"/>
    <property type="match status" value="1"/>
</dbReference>
<dbReference type="InterPro" id="IPR035965">
    <property type="entry name" value="PAS-like_dom_sf"/>
</dbReference>
<dbReference type="Proteomes" id="UP000186313">
    <property type="component" value="Unassembled WGS sequence"/>
</dbReference>
<dbReference type="InterPro" id="IPR035919">
    <property type="entry name" value="EAL_sf"/>
</dbReference>
<dbReference type="InterPro" id="IPR000014">
    <property type="entry name" value="PAS"/>
</dbReference>
<dbReference type="Proteomes" id="UP000186039">
    <property type="component" value="Unassembled WGS sequence"/>
</dbReference>
<evidence type="ECO:0000256" key="2">
    <source>
        <dbReference type="ARBA" id="ARBA00022636"/>
    </source>
</evidence>
<sequence>MPPQQLQHWFKQITAKGPFFSAIIDSQHNYVMVNDRYCEISGLSTDELVGMNDNAILGQQLYQQLKPYYDLAFNGEYLETEVSLLHLDIETSLACTLSPIRYDEKVQYIAFHAVDTSEKQLLVRSLQESEDKFTALTQLVPDGLLLVEDDCIISANPAAVRILGFDSSHDLLGEELSRLFIDEKSKTVFNNKLGVLLHDTPIACLTGPRCNIERKVFLQSAKTMVLGTESQLVLVQDAEQTPKQLTQNKYEDAHIDSLTGLYNRFGFTKRLEQMVKNDTPLIMLYLDIDNFKNINDSLGHHIGDKVIKEVSSRLKRLLPQQAVLGHLGGDEFGLILPEPENNRMAESLSDRIISLINQPFDLHHFSKRLACSIGSVCYPGDGNDARILLQNADTAMYEAKERGRNRLIKFNDQMNKEARMRLWLEIELQKALQQNGLEVWYQPKVNARDFSINGAEALVRWKHPVEGYISPGAFIPVAEKAGLIENLGRVVMREVFNTVKRWKLQGILPGRVAINLSPEQFGNPQLIDYMEKLLRTTELDPNCITFELTESAVMSDSEHTLQMLNAIKKLGFALSIDDFGTGYSSLAYLARFPLDELKIDRAFINEIDTLPKQVTVIENIINLGKSLNLSVVAEGVETQQQATLLSNLNCNSIQGFHFFRPQPKQEVEELFVQNRRHKN</sequence>
<keyword evidence="7" id="KW-1185">Reference proteome</keyword>
<dbReference type="InterPro" id="IPR001633">
    <property type="entry name" value="EAL_dom"/>
</dbReference>
<dbReference type="InterPro" id="IPR052155">
    <property type="entry name" value="Biofilm_reg_signaling"/>
</dbReference>
<dbReference type="Pfam" id="PF08448">
    <property type="entry name" value="PAS_4"/>
    <property type="match status" value="1"/>
</dbReference>
<dbReference type="FunFam" id="3.20.20.450:FF:000001">
    <property type="entry name" value="Cyclic di-GMP phosphodiesterase yahA"/>
    <property type="match status" value="1"/>
</dbReference>
<feature type="domain" description="EAL" evidence="3">
    <location>
        <begin position="421"/>
        <end position="675"/>
    </location>
</feature>
<dbReference type="PROSITE" id="PS50883">
    <property type="entry name" value="EAL"/>
    <property type="match status" value="1"/>
</dbReference>
<dbReference type="SUPFAM" id="SSF55073">
    <property type="entry name" value="Nucleotide cyclase"/>
    <property type="match status" value="1"/>
</dbReference>
<evidence type="ECO:0000256" key="1">
    <source>
        <dbReference type="ARBA" id="ARBA00012282"/>
    </source>
</evidence>
<dbReference type="SUPFAM" id="SSF141868">
    <property type="entry name" value="EAL domain-like"/>
    <property type="match status" value="1"/>
</dbReference>
<dbReference type="EC" id="3.1.4.52" evidence="1"/>
<dbReference type="CDD" id="cd01949">
    <property type="entry name" value="GGDEF"/>
    <property type="match status" value="1"/>
</dbReference>
<dbReference type="STRING" id="1381081.BIY22_14030"/>
<dbReference type="PANTHER" id="PTHR44757">
    <property type="entry name" value="DIGUANYLATE CYCLASE DGCP"/>
    <property type="match status" value="1"/>
</dbReference>
<gene>
    <name evidence="6" type="ORF">BIY20_04760</name>
    <name evidence="5" type="ORF">BIY22_14030</name>
</gene>
<dbReference type="CDD" id="cd01948">
    <property type="entry name" value="EAL"/>
    <property type="match status" value="1"/>
</dbReference>
<dbReference type="CDD" id="cd00130">
    <property type="entry name" value="PAS"/>
    <property type="match status" value="1"/>
</dbReference>
<dbReference type="EMBL" id="MJMH01000011">
    <property type="protein sequence ID" value="OLQ96513.1"/>
    <property type="molecule type" value="Genomic_DNA"/>
</dbReference>
<evidence type="ECO:0000259" key="4">
    <source>
        <dbReference type="PROSITE" id="PS50887"/>
    </source>
</evidence>
<protein>
    <recommendedName>
        <fullName evidence="1">cyclic-guanylate-specific phosphodiesterase</fullName>
        <ecNumber evidence="1">3.1.4.52</ecNumber>
    </recommendedName>
</protein>
<dbReference type="InterPro" id="IPR013656">
    <property type="entry name" value="PAS_4"/>
</dbReference>
<dbReference type="SMART" id="SM00267">
    <property type="entry name" value="GGDEF"/>
    <property type="match status" value="1"/>
</dbReference>
<dbReference type="SMART" id="SM00091">
    <property type="entry name" value="PAS"/>
    <property type="match status" value="2"/>
</dbReference>